<dbReference type="OrthoDB" id="3996548at2759"/>
<dbReference type="EMBL" id="CP028776">
    <property type="protein sequence ID" value="AWU77804.1"/>
    <property type="molecule type" value="Genomic_DNA"/>
</dbReference>
<protein>
    <submittedName>
        <fullName evidence="3">Uncharacterized protein</fullName>
    </submittedName>
</protein>
<organism evidence="3 4">
    <name type="scientific">Pichia kudriavzevii</name>
    <name type="common">Yeast</name>
    <name type="synonym">Issatchenkia orientalis</name>
    <dbReference type="NCBI Taxonomy" id="4909"/>
    <lineage>
        <taxon>Eukaryota</taxon>
        <taxon>Fungi</taxon>
        <taxon>Dikarya</taxon>
        <taxon>Ascomycota</taxon>
        <taxon>Saccharomycotina</taxon>
        <taxon>Pichiomycetes</taxon>
        <taxon>Pichiales</taxon>
        <taxon>Pichiaceae</taxon>
        <taxon>Pichia</taxon>
    </lineage>
</organism>
<sequence>MVKLCYLLPLIILSAHSGNAISTELSKPMTRKQKVLGKDHGEYIRKHYAPMKLQLEKRVSYNPKQSILPQNQSLRSKDSELEGAAYSYSVIGGIGNEDKDISENEIKLEKDAFVYSDGSNTLNPMPESSRDNNKKLEMETYRLQKLQSDLMKNDGSIGTQNGIDVGLDVDKNGYKFKEYKDYNDDNSNIANTDGNAGYDGSFHSCSTQSAQSRINTEALTETLEYYLTLGKEKWAGFLATSNCSKFLELFKRLQNKINSASQLDKIEETYSTRELTCANCRDGSKADVNRVYSNFDTPKAYDRENRSSSQKHEVFFEVENHNRTTGTSFDNIAGEKKDQFMSLLQNVVSYWERENAKDILQASRGVAYKDFKLGGDVYNETANVVKQNKIAKTQSEKYNHSSKQREDYYDTPDENDSAATLSRLDEYHSKNSRHRDLLESIHPTDVKTKEQEAWLRANAIRRAQLLQELVNGNHDEKMLQQDLTKYRDENIFLDQDENEFVSNGVKLKPRCSVSYGIFFAVTMLYCLY</sequence>
<evidence type="ECO:0000256" key="1">
    <source>
        <dbReference type="SAM" id="MobiDB-lite"/>
    </source>
</evidence>
<keyword evidence="2" id="KW-0732">Signal</keyword>
<feature type="signal peptide" evidence="2">
    <location>
        <begin position="1"/>
        <end position="20"/>
    </location>
</feature>
<feature type="chain" id="PRO_5016140116" evidence="2">
    <location>
        <begin position="21"/>
        <end position="528"/>
    </location>
</feature>
<gene>
    <name evidence="3" type="ORF">C5L36_0D05300</name>
</gene>
<keyword evidence="4" id="KW-1185">Reference proteome</keyword>
<evidence type="ECO:0000256" key="2">
    <source>
        <dbReference type="SAM" id="SignalP"/>
    </source>
</evidence>
<evidence type="ECO:0000313" key="4">
    <source>
        <dbReference type="Proteomes" id="UP000249293"/>
    </source>
</evidence>
<reference evidence="3 4" key="1">
    <citation type="submission" date="2018-06" db="EMBL/GenBank/DDBJ databases">
        <title>Population genomics shows no distinction between pathogenic Candida krusei and environmental Pichia kudriavzevii: One species, four names.</title>
        <authorList>
            <person name="Douglass A.P."/>
            <person name="Offei B."/>
            <person name="Braun-Galleani S."/>
            <person name="Coughlan A.Y."/>
            <person name="Martos A."/>
            <person name="Ortiz-Merino R.A."/>
            <person name="Byrne K.P."/>
            <person name="Wolfe K.H."/>
        </authorList>
    </citation>
    <scope>NUCLEOTIDE SEQUENCE [LARGE SCALE GENOMIC DNA]</scope>
    <source>
        <strain evidence="3 4">CBS573</strain>
    </source>
</reference>
<proteinExistence type="predicted"/>
<dbReference type="KEGG" id="pkz:C5L36_0D05300"/>
<dbReference type="Proteomes" id="UP000249293">
    <property type="component" value="Chromosome 4"/>
</dbReference>
<feature type="compositionally biased region" description="Basic and acidic residues" evidence="1">
    <location>
        <begin position="394"/>
        <end position="408"/>
    </location>
</feature>
<accession>A0A2U9R8P8</accession>
<dbReference type="GeneID" id="40385633"/>
<name>A0A2U9R8P8_PICKU</name>
<dbReference type="VEuPathDB" id="FungiDB:C5L36_0D05300"/>
<dbReference type="AlphaFoldDB" id="A0A2U9R8P8"/>
<evidence type="ECO:0000313" key="3">
    <source>
        <dbReference type="EMBL" id="AWU77804.1"/>
    </source>
</evidence>
<feature type="region of interest" description="Disordered" evidence="1">
    <location>
        <begin position="393"/>
        <end position="416"/>
    </location>
</feature>
<dbReference type="RefSeq" id="XP_029323281.1">
    <property type="nucleotide sequence ID" value="XM_029467421.1"/>
</dbReference>